<keyword evidence="1" id="KW-0808">Transferase</keyword>
<dbReference type="AlphaFoldDB" id="A0A6B9XYU5"/>
<accession>A0A6B9XYU5</accession>
<sequence>MTSNLELNKLTDKILNEDLEECLESAVWLGRLLWHNNVGEYSLVDFETKLIDKYQCVVSCSLLDEVKNDKLLFVASECYLSGGHTRLMERLADGIDIQSDLLIIRPTSPDIISRLSEYFSSVYQVESQLGIVDKLQGIISRLCKYDRIILNIHPDDILTTIACGILKRLRKEHTVFYINHADHAFNYGASIADFWFQISAFGNHVDQHRNLTGKKSFLGIPLEISTFSNENVTITNNNFITAGSSVKYKPQNGYSIFPLLNAIMKSNPLSCLIVIGPDIIRDYWWWKIKLKYPTRIRVHKRLPFDKYLLLTKQASAYIDSHPIPGGTAFVEQYLSGMRCVGLISPFQGYTPVELLKVKNTNQAVHGEWKKPEKLDSLVELIHGKENVINRFKDTLFEGKVFENLCERHLPWSGDISYNLLQRFNSISSDFPLDNEVTKYALRKARFNAKLLYLIKRCVRQLSVYIKPGKR</sequence>
<protein>
    <submittedName>
        <fullName evidence="1">Glycosyl transferase</fullName>
    </submittedName>
</protein>
<dbReference type="EMBL" id="MK595730">
    <property type="protein sequence ID" value="QHR93278.1"/>
    <property type="molecule type" value="Genomic_DNA"/>
</dbReference>
<organism evidence="1">
    <name type="scientific">Enterobacter cloacae</name>
    <dbReference type="NCBI Taxonomy" id="550"/>
    <lineage>
        <taxon>Bacteria</taxon>
        <taxon>Pseudomonadati</taxon>
        <taxon>Pseudomonadota</taxon>
        <taxon>Gammaproteobacteria</taxon>
        <taxon>Enterobacterales</taxon>
        <taxon>Enterobacteriaceae</taxon>
        <taxon>Enterobacter</taxon>
        <taxon>Enterobacter cloacae complex</taxon>
    </lineage>
</organism>
<name>A0A6B9XYU5_ENTCL</name>
<proteinExistence type="predicted"/>
<dbReference type="GO" id="GO:0016740">
    <property type="term" value="F:transferase activity"/>
    <property type="evidence" value="ECO:0007669"/>
    <property type="project" value="UniProtKB-KW"/>
</dbReference>
<reference evidence="1" key="1">
    <citation type="submission" date="2019-03" db="EMBL/GenBank/DDBJ databases">
        <title>Genetic characterization of the O-antigen and development of a molecular serotyping scheme for Enterobacter cloacae.</title>
        <authorList>
            <person name="Li Y."/>
            <person name="Huang J."/>
            <person name="Wang X."/>
            <person name="Xu C."/>
            <person name="Han T."/>
            <person name="Guo X."/>
        </authorList>
    </citation>
    <scope>NUCLEOTIDE SEQUENCE</scope>
    <source>
        <strain evidence="1">NCTC 11587</strain>
    </source>
</reference>
<evidence type="ECO:0000313" key="1">
    <source>
        <dbReference type="EMBL" id="QHR93278.1"/>
    </source>
</evidence>